<dbReference type="Pfam" id="PF08444">
    <property type="entry name" value="Gly_acyl_tr_C"/>
    <property type="match status" value="1"/>
</dbReference>
<dbReference type="InterPro" id="IPR010313">
    <property type="entry name" value="Glycine_N-acyltransferase"/>
</dbReference>
<comment type="similarity">
    <text evidence="3">Belongs to the glycine N-acyltransferase family.</text>
</comment>
<protein>
    <recommendedName>
        <fullName evidence="3">Glycine N-acyltransferase-like protein</fullName>
        <ecNumber evidence="3">2.3.1.-</ecNumber>
    </recommendedName>
</protein>
<reference evidence="7" key="1">
    <citation type="submission" date="2025-08" db="UniProtKB">
        <authorList>
            <consortium name="RefSeq"/>
        </authorList>
    </citation>
    <scope>IDENTIFICATION</scope>
</reference>
<evidence type="ECO:0000256" key="1">
    <source>
        <dbReference type="ARBA" id="ARBA00022679"/>
    </source>
</evidence>
<dbReference type="RefSeq" id="XP_015274308.1">
    <property type="nucleotide sequence ID" value="XM_015418822.1"/>
</dbReference>
<dbReference type="InterPro" id="IPR013652">
    <property type="entry name" value="Glycine_N-acyltransferase_C"/>
</dbReference>
<dbReference type="Gene3D" id="3.40.630.30">
    <property type="match status" value="1"/>
</dbReference>
<dbReference type="Pfam" id="PF06021">
    <property type="entry name" value="Gly_acyl_tr_N"/>
    <property type="match status" value="1"/>
</dbReference>
<dbReference type="GeneID" id="107116818"/>
<sequence>MLILNCPVKLQLLEGVLRRSLPQALPVYGTVMHINRGNPAQHEVVVDSWPEFKAVVTRPCKEVVKDKWDFYANLHAIFYRDVDACRAMLENAEAIDWRKAFQLQGIQDGMYEVARDIAEARHVHLEPYLYQTCLHPGPPASFQSRMKSDLLHFGILNPSHAAILNEVWDFGGNNRSLCYLESLIRYFPNACLMNKEGQLVSWSLSDPFACMAHGYTFPPYRGQGCVQAVLQSISRKLYARGFPLYCGVLPENQPSKQALKHQGFHILLETYYMLIITPALDLKE</sequence>
<feature type="domain" description="Glycine N-acyltransferase N-terminal" evidence="4">
    <location>
        <begin position="1"/>
        <end position="188"/>
    </location>
</feature>
<dbReference type="EC" id="2.3.1.-" evidence="3"/>
<dbReference type="Proteomes" id="UP000694871">
    <property type="component" value="Unplaced"/>
</dbReference>
<accession>A0ABM1KKS1</accession>
<dbReference type="InterPro" id="IPR016181">
    <property type="entry name" value="Acyl_CoA_acyltransferase"/>
</dbReference>
<evidence type="ECO:0000313" key="7">
    <source>
        <dbReference type="RefSeq" id="XP_015274308.1"/>
    </source>
</evidence>
<evidence type="ECO:0000256" key="2">
    <source>
        <dbReference type="ARBA" id="ARBA00023315"/>
    </source>
</evidence>
<dbReference type="SUPFAM" id="SSF55729">
    <property type="entry name" value="Acyl-CoA N-acyltransferases (Nat)"/>
    <property type="match status" value="1"/>
</dbReference>
<organism evidence="6 7">
    <name type="scientific">Gekko japonicus</name>
    <name type="common">Schlegel's Japanese gecko</name>
    <dbReference type="NCBI Taxonomy" id="146911"/>
    <lineage>
        <taxon>Eukaryota</taxon>
        <taxon>Metazoa</taxon>
        <taxon>Chordata</taxon>
        <taxon>Craniata</taxon>
        <taxon>Vertebrata</taxon>
        <taxon>Euteleostomi</taxon>
        <taxon>Lepidosauria</taxon>
        <taxon>Squamata</taxon>
        <taxon>Bifurcata</taxon>
        <taxon>Gekkota</taxon>
        <taxon>Gekkonidae</taxon>
        <taxon>Gekkoninae</taxon>
        <taxon>Gekko</taxon>
    </lineage>
</organism>
<dbReference type="PANTHER" id="PTHR15298">
    <property type="entry name" value="L-COA N-ACYLTRANSFERASE-RELATED"/>
    <property type="match status" value="1"/>
</dbReference>
<keyword evidence="6" id="KW-1185">Reference proteome</keyword>
<evidence type="ECO:0000259" key="4">
    <source>
        <dbReference type="Pfam" id="PF06021"/>
    </source>
</evidence>
<dbReference type="InterPro" id="IPR015938">
    <property type="entry name" value="Glycine_N-acyltransferase_N"/>
</dbReference>
<evidence type="ECO:0000259" key="5">
    <source>
        <dbReference type="Pfam" id="PF08444"/>
    </source>
</evidence>
<name>A0ABM1KKS1_GEKJA</name>
<gene>
    <name evidence="7" type="primary">LOC107116818</name>
</gene>
<evidence type="ECO:0000256" key="3">
    <source>
        <dbReference type="RuleBase" id="RU368002"/>
    </source>
</evidence>
<keyword evidence="2 3" id="KW-0012">Acyltransferase</keyword>
<feature type="domain" description="Glycine N-acyltransferase C-terminal" evidence="5">
    <location>
        <begin position="190"/>
        <end position="267"/>
    </location>
</feature>
<proteinExistence type="inferred from homology"/>
<evidence type="ECO:0000313" key="6">
    <source>
        <dbReference type="Proteomes" id="UP000694871"/>
    </source>
</evidence>
<keyword evidence="1 3" id="KW-0808">Transferase</keyword>
<dbReference type="PANTHER" id="PTHR15298:SF1">
    <property type="entry name" value="GLYCINE N-ACYLTRANSFERASE-LIKE PROTEIN"/>
    <property type="match status" value="1"/>
</dbReference>